<sequence>VINLHMKFGLKSDYGLKTVSLVKNYFRVMAEEKIHHTTYLEDMYEHKKDQKKIRVRWFHQTNEVVRTIPPPLAHETELFIAPFPQVLIIECVDGQATILTLEHYEKCFEKFPYELLAQIYVCFRQFDNEGIKSFNLNEVQGYCHQKILKSIDLVNLQDYCKHELSDNFDLDEDVATRTV</sequence>
<evidence type="ECO:0000259" key="1">
    <source>
        <dbReference type="PROSITE" id="PS51038"/>
    </source>
</evidence>
<feature type="domain" description="BAH" evidence="1">
    <location>
        <begin position="18"/>
        <end position="137"/>
    </location>
</feature>
<accession>A0AA38CQS6</accession>
<feature type="non-terminal residue" evidence="2">
    <location>
        <position position="1"/>
    </location>
</feature>
<dbReference type="InterPro" id="IPR001025">
    <property type="entry name" value="BAH_dom"/>
</dbReference>
<dbReference type="Proteomes" id="UP000824469">
    <property type="component" value="Unassembled WGS sequence"/>
</dbReference>
<comment type="caution">
    <text evidence="2">The sequence shown here is derived from an EMBL/GenBank/DDBJ whole genome shotgun (WGS) entry which is preliminary data.</text>
</comment>
<organism evidence="2 3">
    <name type="scientific">Taxus chinensis</name>
    <name type="common">Chinese yew</name>
    <name type="synonym">Taxus wallichiana var. chinensis</name>
    <dbReference type="NCBI Taxonomy" id="29808"/>
    <lineage>
        <taxon>Eukaryota</taxon>
        <taxon>Viridiplantae</taxon>
        <taxon>Streptophyta</taxon>
        <taxon>Embryophyta</taxon>
        <taxon>Tracheophyta</taxon>
        <taxon>Spermatophyta</taxon>
        <taxon>Pinopsida</taxon>
        <taxon>Pinidae</taxon>
        <taxon>Conifers II</taxon>
        <taxon>Cupressales</taxon>
        <taxon>Taxaceae</taxon>
        <taxon>Taxus</taxon>
    </lineage>
</organism>
<dbReference type="PROSITE" id="PS51038">
    <property type="entry name" value="BAH"/>
    <property type="match status" value="1"/>
</dbReference>
<name>A0AA38CQS6_TAXCH</name>
<keyword evidence="3" id="KW-1185">Reference proteome</keyword>
<reference evidence="2 3" key="1">
    <citation type="journal article" date="2021" name="Nat. Plants">
        <title>The Taxus genome provides insights into paclitaxel biosynthesis.</title>
        <authorList>
            <person name="Xiong X."/>
            <person name="Gou J."/>
            <person name="Liao Q."/>
            <person name="Li Y."/>
            <person name="Zhou Q."/>
            <person name="Bi G."/>
            <person name="Li C."/>
            <person name="Du R."/>
            <person name="Wang X."/>
            <person name="Sun T."/>
            <person name="Guo L."/>
            <person name="Liang H."/>
            <person name="Lu P."/>
            <person name="Wu Y."/>
            <person name="Zhang Z."/>
            <person name="Ro D.K."/>
            <person name="Shang Y."/>
            <person name="Huang S."/>
            <person name="Yan J."/>
        </authorList>
    </citation>
    <scope>NUCLEOTIDE SEQUENCE [LARGE SCALE GENOMIC DNA]</scope>
    <source>
        <strain evidence="2">Ta-2019</strain>
    </source>
</reference>
<dbReference type="GO" id="GO:0003682">
    <property type="term" value="F:chromatin binding"/>
    <property type="evidence" value="ECO:0007669"/>
    <property type="project" value="InterPro"/>
</dbReference>
<protein>
    <recommendedName>
        <fullName evidence="1">BAH domain-containing protein</fullName>
    </recommendedName>
</protein>
<dbReference type="EMBL" id="JAHRHJ020000008">
    <property type="protein sequence ID" value="KAH9304381.1"/>
    <property type="molecule type" value="Genomic_DNA"/>
</dbReference>
<gene>
    <name evidence="2" type="ORF">KI387_008785</name>
</gene>
<dbReference type="OMA" id="DETTWIG"/>
<feature type="non-terminal residue" evidence="2">
    <location>
        <position position="179"/>
    </location>
</feature>
<dbReference type="Gene3D" id="2.30.30.490">
    <property type="match status" value="1"/>
</dbReference>
<evidence type="ECO:0000313" key="3">
    <source>
        <dbReference type="Proteomes" id="UP000824469"/>
    </source>
</evidence>
<dbReference type="AlphaFoldDB" id="A0AA38CQS6"/>
<dbReference type="InterPro" id="IPR043151">
    <property type="entry name" value="BAH_sf"/>
</dbReference>
<evidence type="ECO:0000313" key="2">
    <source>
        <dbReference type="EMBL" id="KAH9304381.1"/>
    </source>
</evidence>
<proteinExistence type="predicted"/>